<dbReference type="SUPFAM" id="SSF53474">
    <property type="entry name" value="alpha/beta-Hydrolases"/>
    <property type="match status" value="1"/>
</dbReference>
<dbReference type="PANTHER" id="PTHR43329">
    <property type="entry name" value="EPOXIDE HYDROLASE"/>
    <property type="match status" value="1"/>
</dbReference>
<comment type="caution">
    <text evidence="3">The sequence shown here is derived from an EMBL/GenBank/DDBJ whole genome shotgun (WGS) entry which is preliminary data.</text>
</comment>
<evidence type="ECO:0000313" key="3">
    <source>
        <dbReference type="EMBL" id="MCG7322175.1"/>
    </source>
</evidence>
<gene>
    <name evidence="3" type="ORF">MHL29_09785</name>
</gene>
<dbReference type="EMBL" id="JAKRCV010000028">
    <property type="protein sequence ID" value="MCG7322175.1"/>
    <property type="molecule type" value="Genomic_DNA"/>
</dbReference>
<protein>
    <submittedName>
        <fullName evidence="3">Alpha/beta hydrolase</fullName>
    </submittedName>
</protein>
<organism evidence="3 4">
    <name type="scientific">Arsenicicoccus bolidensis</name>
    <dbReference type="NCBI Taxonomy" id="229480"/>
    <lineage>
        <taxon>Bacteria</taxon>
        <taxon>Bacillati</taxon>
        <taxon>Actinomycetota</taxon>
        <taxon>Actinomycetes</taxon>
        <taxon>Micrococcales</taxon>
        <taxon>Intrasporangiaceae</taxon>
        <taxon>Arsenicicoccus</taxon>
    </lineage>
</organism>
<feature type="domain" description="AB hydrolase-1" evidence="2">
    <location>
        <begin position="39"/>
        <end position="293"/>
    </location>
</feature>
<dbReference type="PRINTS" id="PR00412">
    <property type="entry name" value="EPOXHYDRLASE"/>
</dbReference>
<dbReference type="Pfam" id="PF00561">
    <property type="entry name" value="Abhydrolase_1"/>
    <property type="match status" value="1"/>
</dbReference>
<dbReference type="RefSeq" id="WP_239264263.1">
    <property type="nucleotide sequence ID" value="NZ_JAKRCV010000028.1"/>
</dbReference>
<keyword evidence="4" id="KW-1185">Reference proteome</keyword>
<sequence>MNDGTMRDAASTLVPGPWRHRFVSANGARFHVAEAGDGPLVLLLHDFPQFWWAWRHQLVSLAEAGYRVAALDLRGFGSSDKPPVGYDTFTSAADVASVVRSLGERSAVVVGQGLGAWIAWSMPSLQPPATRAVVALGAPHPLALRTASLTLPTQIQAGRTFAGLQRPFVPERRLGDPASGYVARILTEWSAPGATWLDGDITTRYAEQMALPFVAHSAAEYYRWMARSQLWISGRQWAAALRRPMRVPALHLHGAEDRAVLPITMGGSARYAASGLDAHLLPGTGHFVAEEAPDRVDALLLPWLAALPR</sequence>
<evidence type="ECO:0000259" key="2">
    <source>
        <dbReference type="Pfam" id="PF00561"/>
    </source>
</evidence>
<keyword evidence="1 3" id="KW-0378">Hydrolase</keyword>
<name>A0ABS9Q4I3_9MICO</name>
<evidence type="ECO:0000313" key="4">
    <source>
        <dbReference type="Proteomes" id="UP001521931"/>
    </source>
</evidence>
<dbReference type="Gene3D" id="3.40.50.1820">
    <property type="entry name" value="alpha/beta hydrolase"/>
    <property type="match status" value="1"/>
</dbReference>
<accession>A0ABS9Q4I3</accession>
<reference evidence="3 4" key="1">
    <citation type="submission" date="2022-02" db="EMBL/GenBank/DDBJ databases">
        <title>Uncovering new skin microbiome diversity through culturing and metagenomics.</title>
        <authorList>
            <person name="Conlan S."/>
            <person name="Deming C."/>
            <person name="Nisc Comparative Sequencing Program N."/>
            <person name="Segre J.A."/>
        </authorList>
    </citation>
    <scope>NUCLEOTIDE SEQUENCE [LARGE SCALE GENOMIC DNA]</scope>
    <source>
        <strain evidence="3 4">ACRQZ</strain>
    </source>
</reference>
<dbReference type="InterPro" id="IPR000639">
    <property type="entry name" value="Epox_hydrolase-like"/>
</dbReference>
<dbReference type="InterPro" id="IPR000073">
    <property type="entry name" value="AB_hydrolase_1"/>
</dbReference>
<dbReference type="Proteomes" id="UP001521931">
    <property type="component" value="Unassembled WGS sequence"/>
</dbReference>
<dbReference type="InterPro" id="IPR029058">
    <property type="entry name" value="AB_hydrolase_fold"/>
</dbReference>
<proteinExistence type="predicted"/>
<dbReference type="GO" id="GO:0016787">
    <property type="term" value="F:hydrolase activity"/>
    <property type="evidence" value="ECO:0007669"/>
    <property type="project" value="UniProtKB-KW"/>
</dbReference>
<evidence type="ECO:0000256" key="1">
    <source>
        <dbReference type="ARBA" id="ARBA00022801"/>
    </source>
</evidence>